<dbReference type="AlphaFoldDB" id="A0A9N9E211"/>
<name>A0A9N9E211_9GLOM</name>
<evidence type="ECO:0000313" key="3">
    <source>
        <dbReference type="Proteomes" id="UP000789739"/>
    </source>
</evidence>
<organism evidence="2 3">
    <name type="scientific">Paraglomus brasilianum</name>
    <dbReference type="NCBI Taxonomy" id="144538"/>
    <lineage>
        <taxon>Eukaryota</taxon>
        <taxon>Fungi</taxon>
        <taxon>Fungi incertae sedis</taxon>
        <taxon>Mucoromycota</taxon>
        <taxon>Glomeromycotina</taxon>
        <taxon>Glomeromycetes</taxon>
        <taxon>Paraglomerales</taxon>
        <taxon>Paraglomeraceae</taxon>
        <taxon>Paraglomus</taxon>
    </lineage>
</organism>
<dbReference type="EMBL" id="CAJVPI010003703">
    <property type="protein sequence ID" value="CAG8661254.1"/>
    <property type="molecule type" value="Genomic_DNA"/>
</dbReference>
<feature type="compositionally biased region" description="Polar residues" evidence="1">
    <location>
        <begin position="93"/>
        <end position="103"/>
    </location>
</feature>
<keyword evidence="3" id="KW-1185">Reference proteome</keyword>
<dbReference type="Proteomes" id="UP000789739">
    <property type="component" value="Unassembled WGS sequence"/>
</dbReference>
<accession>A0A9N9E211</accession>
<gene>
    <name evidence="2" type="ORF">PBRASI_LOCUS10796</name>
</gene>
<protein>
    <submittedName>
        <fullName evidence="2">9181_t:CDS:1</fullName>
    </submittedName>
</protein>
<feature type="compositionally biased region" description="Basic residues" evidence="1">
    <location>
        <begin position="42"/>
        <end position="65"/>
    </location>
</feature>
<feature type="compositionally biased region" description="Polar residues" evidence="1">
    <location>
        <begin position="68"/>
        <end position="83"/>
    </location>
</feature>
<evidence type="ECO:0000313" key="2">
    <source>
        <dbReference type="EMBL" id="CAG8661254.1"/>
    </source>
</evidence>
<feature type="non-terminal residue" evidence="2">
    <location>
        <position position="1"/>
    </location>
</feature>
<feature type="region of interest" description="Disordered" evidence="1">
    <location>
        <begin position="38"/>
        <end position="103"/>
    </location>
</feature>
<reference evidence="2" key="1">
    <citation type="submission" date="2021-06" db="EMBL/GenBank/DDBJ databases">
        <authorList>
            <person name="Kallberg Y."/>
            <person name="Tangrot J."/>
            <person name="Rosling A."/>
        </authorList>
    </citation>
    <scope>NUCLEOTIDE SEQUENCE</scope>
    <source>
        <strain evidence="2">BR232B</strain>
    </source>
</reference>
<evidence type="ECO:0000256" key="1">
    <source>
        <dbReference type="SAM" id="MobiDB-lite"/>
    </source>
</evidence>
<dbReference type="OrthoDB" id="10417520at2759"/>
<comment type="caution">
    <text evidence="2">The sequence shown here is derived from an EMBL/GenBank/DDBJ whole genome shotgun (WGS) entry which is preliminary data.</text>
</comment>
<proteinExistence type="predicted"/>
<sequence length="103" mass="11301">VDIVAASSRGLSDHFINKTQKSARSPGNCPRLINQWRTQTQRSKHSRNIPQSKHRQGTASARKHVSIQPATLHQISAPDTSAPCSLKGKSRKSTYLVSTPSND</sequence>